<dbReference type="Gene3D" id="3.90.79.10">
    <property type="entry name" value="Nucleoside Triphosphate Pyrophosphohydrolase"/>
    <property type="match status" value="1"/>
</dbReference>
<dbReference type="Pfam" id="PF00293">
    <property type="entry name" value="NUDIX"/>
    <property type="match status" value="1"/>
</dbReference>
<sequence>MIEYIDVLDEDMKPIAVATREEVHQKGFWHQTFHCAVMLQEAGKNYIVFQRRHPLKKTFPYKLDISAAGHLLHGESVEDGVRELEEELGISVDYKELVYLGMHKGVYLTEEYWDREFHHIHLLQTDWKLSDFTIQRSELIGLYQMEWQSFQAFLKGERSTVEAFGYEYNANGMMEERRIKAHQADFAAQGACWDGYFTYTFEQIEKALSRSD</sequence>
<dbReference type="PANTHER" id="PTHR10885:SF0">
    <property type="entry name" value="ISOPENTENYL-DIPHOSPHATE DELTA-ISOMERASE"/>
    <property type="match status" value="1"/>
</dbReference>
<dbReference type="GO" id="GO:0003824">
    <property type="term" value="F:catalytic activity"/>
    <property type="evidence" value="ECO:0007669"/>
    <property type="project" value="UniProtKB-ARBA"/>
</dbReference>
<feature type="domain" description="Nudix hydrolase" evidence="1">
    <location>
        <begin position="28"/>
        <end position="171"/>
    </location>
</feature>
<comment type="caution">
    <text evidence="2">The sequence shown here is derived from an EMBL/GenBank/DDBJ whole genome shotgun (WGS) entry which is preliminary data.</text>
</comment>
<dbReference type="Proteomes" id="UP000284219">
    <property type="component" value="Unassembled WGS sequence"/>
</dbReference>
<proteinExistence type="predicted"/>
<gene>
    <name evidence="2" type="ORF">BEP19_08620</name>
</gene>
<protein>
    <recommendedName>
        <fullName evidence="1">Nudix hydrolase domain-containing protein</fullName>
    </recommendedName>
</protein>
<evidence type="ECO:0000259" key="1">
    <source>
        <dbReference type="PROSITE" id="PS51462"/>
    </source>
</evidence>
<dbReference type="InterPro" id="IPR015797">
    <property type="entry name" value="NUDIX_hydrolase-like_dom_sf"/>
</dbReference>
<dbReference type="PANTHER" id="PTHR10885">
    <property type="entry name" value="ISOPENTENYL-DIPHOSPHATE DELTA-ISOMERASE"/>
    <property type="match status" value="1"/>
</dbReference>
<reference evidence="2 3" key="1">
    <citation type="submission" date="2016-08" db="EMBL/GenBank/DDBJ databases">
        <title>Novel Firmicute Genomes.</title>
        <authorList>
            <person name="Poppleton D.I."/>
            <person name="Gribaldo S."/>
        </authorList>
    </citation>
    <scope>NUCLEOTIDE SEQUENCE [LARGE SCALE GENOMIC DNA]</scope>
    <source>
        <strain evidence="2 3">RAOx-1</strain>
    </source>
</reference>
<dbReference type="PROSITE" id="PS51462">
    <property type="entry name" value="NUDIX"/>
    <property type="match status" value="1"/>
</dbReference>
<dbReference type="SUPFAM" id="SSF55811">
    <property type="entry name" value="Nudix"/>
    <property type="match status" value="1"/>
</dbReference>
<dbReference type="InterPro" id="IPR000086">
    <property type="entry name" value="NUDIX_hydrolase_dom"/>
</dbReference>
<name>A0A419SKG4_9BACL</name>
<evidence type="ECO:0000313" key="2">
    <source>
        <dbReference type="EMBL" id="RKD24440.1"/>
    </source>
</evidence>
<organism evidence="2 3">
    <name type="scientific">Ammoniphilus oxalaticus</name>
    <dbReference type="NCBI Taxonomy" id="66863"/>
    <lineage>
        <taxon>Bacteria</taxon>
        <taxon>Bacillati</taxon>
        <taxon>Bacillota</taxon>
        <taxon>Bacilli</taxon>
        <taxon>Bacillales</taxon>
        <taxon>Paenibacillaceae</taxon>
        <taxon>Aneurinibacillus group</taxon>
        <taxon>Ammoniphilus</taxon>
    </lineage>
</organism>
<dbReference type="EMBL" id="MCHY01000008">
    <property type="protein sequence ID" value="RKD24440.1"/>
    <property type="molecule type" value="Genomic_DNA"/>
</dbReference>
<evidence type="ECO:0000313" key="3">
    <source>
        <dbReference type="Proteomes" id="UP000284219"/>
    </source>
</evidence>
<accession>A0A419SKG4</accession>
<dbReference type="CDD" id="cd04692">
    <property type="entry name" value="NUDIX_Hydrolase"/>
    <property type="match status" value="1"/>
</dbReference>
<keyword evidence="3" id="KW-1185">Reference proteome</keyword>
<dbReference type="AlphaFoldDB" id="A0A419SKG4"/>